<organism evidence="2 3">
    <name type="scientific">Aureobasidium subglaciale (strain EXF-2481)</name>
    <name type="common">Aureobasidium pullulans var. subglaciale</name>
    <dbReference type="NCBI Taxonomy" id="1043005"/>
    <lineage>
        <taxon>Eukaryota</taxon>
        <taxon>Fungi</taxon>
        <taxon>Dikarya</taxon>
        <taxon>Ascomycota</taxon>
        <taxon>Pezizomycotina</taxon>
        <taxon>Dothideomycetes</taxon>
        <taxon>Dothideomycetidae</taxon>
        <taxon>Dothideales</taxon>
        <taxon>Saccotheciaceae</taxon>
        <taxon>Aureobasidium</taxon>
    </lineage>
</organism>
<gene>
    <name evidence="2" type="ORF">AUEXF2481DRAFT_31439</name>
</gene>
<keyword evidence="3" id="KW-1185">Reference proteome</keyword>
<dbReference type="EMBL" id="KL584766">
    <property type="protein sequence ID" value="KEQ93426.1"/>
    <property type="molecule type" value="Genomic_DNA"/>
</dbReference>
<name>A0A074Z2Y8_AURSE</name>
<feature type="compositionally biased region" description="Basic and acidic residues" evidence="1">
    <location>
        <begin position="89"/>
        <end position="105"/>
    </location>
</feature>
<dbReference type="GeneID" id="25364432"/>
<evidence type="ECO:0000313" key="2">
    <source>
        <dbReference type="EMBL" id="KEQ93426.1"/>
    </source>
</evidence>
<dbReference type="OrthoDB" id="5244622at2759"/>
<evidence type="ECO:0000256" key="1">
    <source>
        <dbReference type="SAM" id="MobiDB-lite"/>
    </source>
</evidence>
<dbReference type="STRING" id="1043005.A0A074Z2Y8"/>
<feature type="region of interest" description="Disordered" evidence="1">
    <location>
        <begin position="472"/>
        <end position="536"/>
    </location>
</feature>
<reference evidence="2 3" key="1">
    <citation type="journal article" date="2014" name="BMC Genomics">
        <title>Genome sequencing of four Aureobasidium pullulans varieties: biotechnological potential, stress tolerance, and description of new species.</title>
        <authorList>
            <person name="Gostin Ar C."/>
            <person name="Ohm R.A."/>
            <person name="Kogej T."/>
            <person name="Sonjak S."/>
            <person name="Turk M."/>
            <person name="Zajc J."/>
            <person name="Zalar P."/>
            <person name="Grube M."/>
            <person name="Sun H."/>
            <person name="Han J."/>
            <person name="Sharma A."/>
            <person name="Chiniquy J."/>
            <person name="Ngan C.Y."/>
            <person name="Lipzen A."/>
            <person name="Barry K."/>
            <person name="Grigoriev I.V."/>
            <person name="Gunde-Cimerman N."/>
        </authorList>
    </citation>
    <scope>NUCLEOTIDE SEQUENCE [LARGE SCALE GENOMIC DNA]</scope>
    <source>
        <strain evidence="2 3">EXF-2481</strain>
    </source>
</reference>
<accession>A0A074Z2Y8</accession>
<feature type="compositionally biased region" description="Acidic residues" evidence="1">
    <location>
        <begin position="78"/>
        <end position="88"/>
    </location>
</feature>
<proteinExistence type="predicted"/>
<evidence type="ECO:0000313" key="3">
    <source>
        <dbReference type="Proteomes" id="UP000030641"/>
    </source>
</evidence>
<protein>
    <submittedName>
        <fullName evidence="2">Uncharacterized protein</fullName>
    </submittedName>
</protein>
<feature type="compositionally biased region" description="Acidic residues" evidence="1">
    <location>
        <begin position="106"/>
        <end position="115"/>
    </location>
</feature>
<feature type="region of interest" description="Disordered" evidence="1">
    <location>
        <begin position="52"/>
        <end position="132"/>
    </location>
</feature>
<feature type="compositionally biased region" description="Basic and acidic residues" evidence="1">
    <location>
        <begin position="483"/>
        <end position="513"/>
    </location>
</feature>
<sequence length="536" mass="60265">MAHVPQEHNSMADTMEMVRKLATLEVELRIEREQHALAQQCIAYMARQLGSQRQTYAATRQTERRQPRGRRLERPEREDESECREEDELGARPRIVEEEKRKPEPEDVLTCDDEQSSSLQSPILPGPVTPAPEQTFRSRCLTFLGREGGSNETVDTSNGTEGTLLTFKNSGEVCSEAQLPSTDEEVHHVTVAGMRPAGVRQQPLSLDSLSQRYKDRKPMIDGLYSSQWAGRKDRTEKPDVPQLLVQFSETYDVDEEPIANKAEEAKTPMTEKEKREHAAKLRKNQALVAFDPSPSEDVLRTIVVTNIPKNMSGGEVMGMVSGGIIIKIHMMNTTPITGSRAMMITFLLAEDARRFLKSVRDVKEPKFSILQTPTYPMHTHLYDDVMYNGITRCLDIYGLHRYITKEDLCNAICPEEHKHDGIISASRDEQGVCHLEFTSVEAAFAGRYKLKEELFGLFSRIECGRDPCDRGVPGIEDAEKDTEDAHGDELSGDSEKIDSEMKTEVESETKAGAEPESECEAERDADGWPVGGLNYD</sequence>
<feature type="compositionally biased region" description="Basic and acidic residues" evidence="1">
    <location>
        <begin position="61"/>
        <end position="77"/>
    </location>
</feature>
<dbReference type="RefSeq" id="XP_013341784.1">
    <property type="nucleotide sequence ID" value="XM_013486330.1"/>
</dbReference>
<dbReference type="AlphaFoldDB" id="A0A074Z2Y8"/>
<dbReference type="InParanoid" id="A0A074Z2Y8"/>
<dbReference type="Proteomes" id="UP000030641">
    <property type="component" value="Unassembled WGS sequence"/>
</dbReference>
<dbReference type="HOGENOM" id="CLU_495177_0_0_1"/>